<proteinExistence type="predicted"/>
<organism evidence="3 4">
    <name type="scientific">Merluccius polli</name>
    <name type="common">Benguela hake</name>
    <name type="synonym">Merluccius cadenati</name>
    <dbReference type="NCBI Taxonomy" id="89951"/>
    <lineage>
        <taxon>Eukaryota</taxon>
        <taxon>Metazoa</taxon>
        <taxon>Chordata</taxon>
        <taxon>Craniata</taxon>
        <taxon>Vertebrata</taxon>
        <taxon>Euteleostomi</taxon>
        <taxon>Actinopterygii</taxon>
        <taxon>Neopterygii</taxon>
        <taxon>Teleostei</taxon>
        <taxon>Neoteleostei</taxon>
        <taxon>Acanthomorphata</taxon>
        <taxon>Zeiogadaria</taxon>
        <taxon>Gadariae</taxon>
        <taxon>Gadiformes</taxon>
        <taxon>Gadoidei</taxon>
        <taxon>Merlucciidae</taxon>
        <taxon>Merluccius</taxon>
    </lineage>
</organism>
<dbReference type="SUPFAM" id="SSF56672">
    <property type="entry name" value="DNA/RNA polymerases"/>
    <property type="match status" value="1"/>
</dbReference>
<protein>
    <recommendedName>
        <fullName evidence="2">Integrase catalytic domain-containing protein</fullName>
    </recommendedName>
</protein>
<dbReference type="Gene3D" id="3.30.420.10">
    <property type="entry name" value="Ribonuclease H-like superfamily/Ribonuclease H"/>
    <property type="match status" value="1"/>
</dbReference>
<sequence length="1500" mass="169111">MKAPVYVHKTQVSSVDKPESRVGNKPADPSTHCPLHGKPHPLRKCRGFREKSLEERKQLLKEHYICFRCCSSTEHLARNCSADVKCMECESTNHTTALHPGPATWKSKSSPPASEHSGEEDKAEAQEVTSRCTQVCGEGLSARACAKICLVSVYPTGHRQESKRMYAILDEQSNRSLARSEFFDVFKISGCSYAYTLKTCAGLKETAGRRAIGYTIESLDKKLSFPLPTLLECNKVPDNRAEIPTPDAARHHTHLKRIANEIPPLDPDANVLLLLGRDILRLHKVRDQINGPGNTPFAQRLDLGWVVIGDVCLGGAHRSPQVNSYKTSILENGRATHLQPCNNQIKVKEVFSQAPTYQNHPVPTFTYSSGKLAEDSLGQAIFTRTADDHRLAPSMEDLEFLHIMDAEFHQDSSKSWVGPLPFRSPRQRLPNNRRQAHDRLLSLRRSLEKQPQMKAHFLEFMQNMLSRGHAEIAPPLQVGKECWYLPLFSVYHPKKPDKIRVVFDSSASHEGVSLNDVLLTGPDLNNSLLGVLMRFRKEQVAITADIEHMFHCFVVKEDHRDYLRFLWYRDNDPTCNVVDYRMRVHLFGNSPSPAVAVYGLRRAAKEAEAEYGSDARRLIEREFYVDDALKLFATEEEAISVLGRTQKMLSASNLRLHKIASNRPAVIHAFPPQDRSKDVNNLDLFVDDLPVQRSLGLSWNMRADTFTFQIENDERPFTRRGVLSTVNSLYDPLGFVAPVSVHGRLILRELTTQAEDWDSPLPKNMETEWTRWKESLQDLQELQIPRPYTSLSTAGAQVRELCVFADASVQAVAAVAYIKVTNHENQPEVGFVFGKAKLAPQPDLTIPRLELCAAVLAVEIAELIVEEMDVTFNNITYYTDSKVVLGYIHNQSRRFYVFVHNRVQRIRQSPCLGQWKYVRTDLNPADVGSRTATPALLRSTTWLTGPDFLKSESLSTPESEESYELIDPSSDSEVRPQVTTSITHAAIGMVHPQRFERFSKFSTLVTAVAHLIHVAHSFTRPVQGECQGWHICRPTEEELARAKVCIIRSVQNHCYAEELKCIAKGSPLPSSSSLWKLHPLQDPDQLLRVGGRTAQAGLNMNETHPIIIPGQHHLATLLVCHYHEAVKHQGRHLTEGAIRAAGFWLVGAKRCIGSLLYRCVTCRKLRGKTEHQQMADLPAERLQVAPPFTYVGVDVFGPWEVVSCRTRGGHANSKRWAVMFSCMSSRAVHIEVIEAMSTSSFINALRRFFAIRGPAKQIRSDCGTNFVGASRELEMDKTSPTFQKVEKYLSTQSCTWVFNPPHASHMGGAWECMIGIARRILDCMLLEEKKSRLTHEVLTTFMSEVTAVMNARPLIPVSSDLESPLILTPAMLLTLKTGSTPPPPPGHFDEADLFKEEWKQVQSLADIFWSRWRREYLKTLQLRHKWQGKKPCLQEGGIILLKDSQAKRDEWPMGILTKTFPGEDGLVRKVEVEVVKGGTKKTFFRPVTEVVLLLSPKTDC</sequence>
<accession>A0AA47NX71</accession>
<evidence type="ECO:0000256" key="1">
    <source>
        <dbReference type="SAM" id="MobiDB-lite"/>
    </source>
</evidence>
<feature type="domain" description="Integrase catalytic" evidence="2">
    <location>
        <begin position="1182"/>
        <end position="1377"/>
    </location>
</feature>
<dbReference type="PROSITE" id="PS50994">
    <property type="entry name" value="INTEGRASE"/>
    <property type="match status" value="1"/>
</dbReference>
<feature type="region of interest" description="Disordered" evidence="1">
    <location>
        <begin position="951"/>
        <end position="972"/>
    </location>
</feature>
<dbReference type="InterPro" id="IPR001584">
    <property type="entry name" value="Integrase_cat-core"/>
</dbReference>
<feature type="region of interest" description="Disordered" evidence="1">
    <location>
        <begin position="1"/>
        <end position="36"/>
    </location>
</feature>
<evidence type="ECO:0000313" key="4">
    <source>
        <dbReference type="Proteomes" id="UP001174136"/>
    </source>
</evidence>
<keyword evidence="4" id="KW-1185">Reference proteome</keyword>
<feature type="region of interest" description="Disordered" evidence="1">
    <location>
        <begin position="97"/>
        <end position="124"/>
    </location>
</feature>
<gene>
    <name evidence="3" type="ORF">N1851_022831</name>
</gene>
<dbReference type="InterPro" id="IPR012337">
    <property type="entry name" value="RNaseH-like_sf"/>
</dbReference>
<dbReference type="Proteomes" id="UP001174136">
    <property type="component" value="Unassembled WGS sequence"/>
</dbReference>
<reference evidence="3" key="1">
    <citation type="journal article" date="2023" name="Front. Mar. Sci.">
        <title>A new Merluccius polli reference genome to investigate the effects of global change in West African waters.</title>
        <authorList>
            <person name="Mateo J.L."/>
            <person name="Blanco-Fernandez C."/>
            <person name="Garcia-Vazquez E."/>
            <person name="Machado-Schiaffino G."/>
        </authorList>
    </citation>
    <scope>NUCLEOTIDE SEQUENCE</scope>
    <source>
        <strain evidence="3">C29</strain>
        <tissue evidence="3">Fin</tissue>
    </source>
</reference>
<dbReference type="InterPro" id="IPR040676">
    <property type="entry name" value="DUF5641"/>
</dbReference>
<dbReference type="CDD" id="cd01644">
    <property type="entry name" value="RT_pepA17"/>
    <property type="match status" value="1"/>
</dbReference>
<name>A0AA47NX71_MERPO</name>
<dbReference type="Pfam" id="PF18701">
    <property type="entry name" value="DUF5641"/>
    <property type="match status" value="1"/>
</dbReference>
<comment type="caution">
    <text evidence="3">The sequence shown here is derived from an EMBL/GenBank/DDBJ whole genome shotgun (WGS) entry which is preliminary data.</text>
</comment>
<dbReference type="SUPFAM" id="SSF53098">
    <property type="entry name" value="Ribonuclease H-like"/>
    <property type="match status" value="1"/>
</dbReference>
<dbReference type="GO" id="GO:0003676">
    <property type="term" value="F:nucleic acid binding"/>
    <property type="evidence" value="ECO:0007669"/>
    <property type="project" value="InterPro"/>
</dbReference>
<evidence type="ECO:0000313" key="3">
    <source>
        <dbReference type="EMBL" id="KAK0140223.1"/>
    </source>
</evidence>
<dbReference type="InterPro" id="IPR043502">
    <property type="entry name" value="DNA/RNA_pol_sf"/>
</dbReference>
<dbReference type="PANTHER" id="PTHR47331">
    <property type="entry name" value="PHD-TYPE DOMAIN-CONTAINING PROTEIN"/>
    <property type="match status" value="1"/>
</dbReference>
<dbReference type="InterPro" id="IPR036397">
    <property type="entry name" value="RNaseH_sf"/>
</dbReference>
<dbReference type="Pfam" id="PF05380">
    <property type="entry name" value="Peptidase_A17"/>
    <property type="match status" value="1"/>
</dbReference>
<dbReference type="PANTHER" id="PTHR47331:SF6">
    <property type="entry name" value="DOUBLECORTIN DOMAIN-CONTAINING PROTEIN"/>
    <property type="match status" value="1"/>
</dbReference>
<dbReference type="EMBL" id="JAOPHQ010004265">
    <property type="protein sequence ID" value="KAK0140223.1"/>
    <property type="molecule type" value="Genomic_DNA"/>
</dbReference>
<dbReference type="GO" id="GO:0015074">
    <property type="term" value="P:DNA integration"/>
    <property type="evidence" value="ECO:0007669"/>
    <property type="project" value="InterPro"/>
</dbReference>
<dbReference type="InterPro" id="IPR008042">
    <property type="entry name" value="Retrotrans_Pao"/>
</dbReference>
<evidence type="ECO:0000259" key="2">
    <source>
        <dbReference type="PROSITE" id="PS50994"/>
    </source>
</evidence>